<reference evidence="4" key="1">
    <citation type="journal article" date="2013" name="Nature">
        <title>Pan genome of the phytoplankton Emiliania underpins its global distribution.</title>
        <authorList>
            <person name="Read B.A."/>
            <person name="Kegel J."/>
            <person name="Klute M.J."/>
            <person name="Kuo A."/>
            <person name="Lefebvre S.C."/>
            <person name="Maumus F."/>
            <person name="Mayer C."/>
            <person name="Miller J."/>
            <person name="Monier A."/>
            <person name="Salamov A."/>
            <person name="Young J."/>
            <person name="Aguilar M."/>
            <person name="Claverie J.M."/>
            <person name="Frickenhaus S."/>
            <person name="Gonzalez K."/>
            <person name="Herman E.K."/>
            <person name="Lin Y.C."/>
            <person name="Napier J."/>
            <person name="Ogata H."/>
            <person name="Sarno A.F."/>
            <person name="Shmutz J."/>
            <person name="Schroeder D."/>
            <person name="de Vargas C."/>
            <person name="Verret F."/>
            <person name="von Dassow P."/>
            <person name="Valentin K."/>
            <person name="Van de Peer Y."/>
            <person name="Wheeler G."/>
            <person name="Dacks J.B."/>
            <person name="Delwiche C.F."/>
            <person name="Dyhrman S.T."/>
            <person name="Glockner G."/>
            <person name="John U."/>
            <person name="Richards T."/>
            <person name="Worden A.Z."/>
            <person name="Zhang X."/>
            <person name="Grigoriev I.V."/>
            <person name="Allen A.E."/>
            <person name="Bidle K."/>
            <person name="Borodovsky M."/>
            <person name="Bowler C."/>
            <person name="Brownlee C."/>
            <person name="Cock J.M."/>
            <person name="Elias M."/>
            <person name="Gladyshev V.N."/>
            <person name="Groth M."/>
            <person name="Guda C."/>
            <person name="Hadaegh A."/>
            <person name="Iglesias-Rodriguez M.D."/>
            <person name="Jenkins J."/>
            <person name="Jones B.M."/>
            <person name="Lawson T."/>
            <person name="Leese F."/>
            <person name="Lindquist E."/>
            <person name="Lobanov A."/>
            <person name="Lomsadze A."/>
            <person name="Malik S.B."/>
            <person name="Marsh M.E."/>
            <person name="Mackinder L."/>
            <person name="Mock T."/>
            <person name="Mueller-Roeber B."/>
            <person name="Pagarete A."/>
            <person name="Parker M."/>
            <person name="Probert I."/>
            <person name="Quesneville H."/>
            <person name="Raines C."/>
            <person name="Rensing S.A."/>
            <person name="Riano-Pachon D.M."/>
            <person name="Richier S."/>
            <person name="Rokitta S."/>
            <person name="Shiraiwa Y."/>
            <person name="Soanes D.M."/>
            <person name="van der Giezen M."/>
            <person name="Wahlund T.M."/>
            <person name="Williams B."/>
            <person name="Wilson W."/>
            <person name="Wolfe G."/>
            <person name="Wurch L.L."/>
        </authorList>
    </citation>
    <scope>NUCLEOTIDE SEQUENCE</scope>
</reference>
<feature type="domain" description="MBD" evidence="2">
    <location>
        <begin position="95"/>
        <end position="170"/>
    </location>
</feature>
<proteinExistence type="predicted"/>
<dbReference type="STRING" id="2903.R1FX53"/>
<evidence type="ECO:0000259" key="1">
    <source>
        <dbReference type="PROSITE" id="PS50076"/>
    </source>
</evidence>
<dbReference type="EnsemblProtists" id="EOD38064">
    <property type="protein sequence ID" value="EOD38064"/>
    <property type="gene ID" value="EMIHUDRAFT_200483"/>
</dbReference>
<evidence type="ECO:0008006" key="5">
    <source>
        <dbReference type="Google" id="ProtNLM"/>
    </source>
</evidence>
<evidence type="ECO:0000259" key="2">
    <source>
        <dbReference type="PROSITE" id="PS50982"/>
    </source>
</evidence>
<evidence type="ECO:0000313" key="4">
    <source>
        <dbReference type="Proteomes" id="UP000013827"/>
    </source>
</evidence>
<name>A0A0D3KQM9_EMIH1</name>
<dbReference type="Pfam" id="PF01429">
    <property type="entry name" value="MBD"/>
    <property type="match status" value="1"/>
</dbReference>
<dbReference type="GO" id="GO:0003677">
    <property type="term" value="F:DNA binding"/>
    <property type="evidence" value="ECO:0007669"/>
    <property type="project" value="InterPro"/>
</dbReference>
<evidence type="ECO:0000313" key="3">
    <source>
        <dbReference type="EnsemblProtists" id="EOD38064"/>
    </source>
</evidence>
<dbReference type="PROSITE" id="PS50076">
    <property type="entry name" value="DNAJ_2"/>
    <property type="match status" value="1"/>
</dbReference>
<dbReference type="SUPFAM" id="SSF54171">
    <property type="entry name" value="DNA-binding domain"/>
    <property type="match status" value="1"/>
</dbReference>
<dbReference type="PaxDb" id="2903-EOD38064"/>
<dbReference type="InterPro" id="IPR016177">
    <property type="entry name" value="DNA-bd_dom_sf"/>
</dbReference>
<dbReference type="CDD" id="cd06257">
    <property type="entry name" value="DnaJ"/>
    <property type="match status" value="1"/>
</dbReference>
<dbReference type="Pfam" id="PF00226">
    <property type="entry name" value="DnaJ"/>
    <property type="match status" value="1"/>
</dbReference>
<dbReference type="AlphaFoldDB" id="A0A0D3KQM9"/>
<dbReference type="RefSeq" id="XP_005790493.1">
    <property type="nucleotide sequence ID" value="XM_005790436.1"/>
</dbReference>
<dbReference type="GeneID" id="17283334"/>
<sequence>MTLAAASSLSQSRVAASAGDWSRAHSLAEQAIALGQSDAAKEAAHVARVLAAAASGPRAVLRVSARPAAAEVNKAYHRLCVRIHPDKNDDPHAAQAFAALLELGLPDGWMYVERVRAEGASVGTRDRYYYSPAGAKLFRSKREILQHLAAGGPWGARLRLKRLKTGLGRF</sequence>
<dbReference type="Gene3D" id="3.30.890.10">
    <property type="entry name" value="Methyl-cpg-binding Protein 2, Chain A"/>
    <property type="match status" value="1"/>
</dbReference>
<accession>A0A0D3KQM9</accession>
<dbReference type="KEGG" id="ehx:EMIHUDRAFT_200483"/>
<feature type="domain" description="J" evidence="1">
    <location>
        <begin position="56"/>
        <end position="134"/>
    </location>
</feature>
<dbReference type="InterPro" id="IPR001623">
    <property type="entry name" value="DnaJ_domain"/>
</dbReference>
<dbReference type="HOGENOM" id="CLU_1573575_0_0_1"/>
<dbReference type="SUPFAM" id="SSF46565">
    <property type="entry name" value="Chaperone J-domain"/>
    <property type="match status" value="1"/>
</dbReference>
<reference evidence="3" key="2">
    <citation type="submission" date="2024-10" db="UniProtKB">
        <authorList>
            <consortium name="EnsemblProtists"/>
        </authorList>
    </citation>
    <scope>IDENTIFICATION</scope>
</reference>
<dbReference type="InterPro" id="IPR001739">
    <property type="entry name" value="Methyl_CpG_DNA-bd"/>
</dbReference>
<organism evidence="3 4">
    <name type="scientific">Emiliania huxleyi (strain CCMP1516)</name>
    <dbReference type="NCBI Taxonomy" id="280463"/>
    <lineage>
        <taxon>Eukaryota</taxon>
        <taxon>Haptista</taxon>
        <taxon>Haptophyta</taxon>
        <taxon>Prymnesiophyceae</taxon>
        <taxon>Isochrysidales</taxon>
        <taxon>Noelaerhabdaceae</taxon>
        <taxon>Emiliania</taxon>
    </lineage>
</organism>
<dbReference type="Gene3D" id="1.10.287.110">
    <property type="entry name" value="DnaJ domain"/>
    <property type="match status" value="1"/>
</dbReference>
<dbReference type="Proteomes" id="UP000013827">
    <property type="component" value="Unassembled WGS sequence"/>
</dbReference>
<dbReference type="PROSITE" id="PS50982">
    <property type="entry name" value="MBD"/>
    <property type="match status" value="1"/>
</dbReference>
<dbReference type="InterPro" id="IPR036869">
    <property type="entry name" value="J_dom_sf"/>
</dbReference>
<keyword evidence="4" id="KW-1185">Reference proteome</keyword>
<protein>
    <recommendedName>
        <fullName evidence="5">J domain-containing protein</fullName>
    </recommendedName>
</protein>